<keyword evidence="2" id="KW-1133">Transmembrane helix</keyword>
<dbReference type="GO" id="GO:0008061">
    <property type="term" value="F:chitin binding"/>
    <property type="evidence" value="ECO:0007669"/>
    <property type="project" value="InterPro"/>
</dbReference>
<dbReference type="SMART" id="SM00494">
    <property type="entry name" value="ChtBD2"/>
    <property type="match status" value="1"/>
</dbReference>
<sequence length="368" mass="41397">MTFPKYNYAELQRLAAKYEQIPYSYRLPLPLHPSLQLIPVVGMIPFVGFILSVYFKFNLCTDYLMETSKHLRQNAYFYQQHSTQLMPRYDGLVSPASTVASRPESMVMSPFSVHERTNTKITLKSNASIGSRKKSNASSKSRTGAKGGSSRRRKETNSTLVDDNSVAIRVQEPEAVKHHSVFNRVSKQDWMEEVMATSPTNDHRTSFSSPYMHQAKLNTHYTSLHELASRNSRITPASSLTELPSYLGSGSNRSIVGNMNIALNSRRMTQSMHLDAEALDKHNIASLYDDVCIVFALTLAQTAWAKNAFCQRNGDGNFVFSGSCSQFFTCANGFGWLQDCPGDLLFDSSLMECIYGKDVDCENRPIRR</sequence>
<dbReference type="PROSITE" id="PS50940">
    <property type="entry name" value="CHIT_BIND_II"/>
    <property type="match status" value="1"/>
</dbReference>
<feature type="region of interest" description="Disordered" evidence="1">
    <location>
        <begin position="122"/>
        <end position="162"/>
    </location>
</feature>
<proteinExistence type="predicted"/>
<evidence type="ECO:0000259" key="3">
    <source>
        <dbReference type="PROSITE" id="PS50940"/>
    </source>
</evidence>
<reference evidence="4" key="1">
    <citation type="submission" date="2022-07" db="EMBL/GenBank/DDBJ databases">
        <title>Phylogenomic reconstructions and comparative analyses of Kickxellomycotina fungi.</title>
        <authorList>
            <person name="Reynolds N.K."/>
            <person name="Stajich J.E."/>
            <person name="Barry K."/>
            <person name="Grigoriev I.V."/>
            <person name="Crous P."/>
            <person name="Smith M.E."/>
        </authorList>
    </citation>
    <scope>NUCLEOTIDE SEQUENCE</scope>
    <source>
        <strain evidence="4">NBRC 32514</strain>
    </source>
</reference>
<evidence type="ECO:0000313" key="5">
    <source>
        <dbReference type="Proteomes" id="UP001149813"/>
    </source>
</evidence>
<organism evidence="4 5">
    <name type="scientific">Coemansia erecta</name>
    <dbReference type="NCBI Taxonomy" id="147472"/>
    <lineage>
        <taxon>Eukaryota</taxon>
        <taxon>Fungi</taxon>
        <taxon>Fungi incertae sedis</taxon>
        <taxon>Zoopagomycota</taxon>
        <taxon>Kickxellomycotina</taxon>
        <taxon>Kickxellomycetes</taxon>
        <taxon>Kickxellales</taxon>
        <taxon>Kickxellaceae</taxon>
        <taxon>Coemansia</taxon>
    </lineage>
</organism>
<keyword evidence="2" id="KW-0812">Transmembrane</keyword>
<dbReference type="EMBL" id="JANBOJ010000152">
    <property type="protein sequence ID" value="KAJ1721743.1"/>
    <property type="molecule type" value="Genomic_DNA"/>
</dbReference>
<dbReference type="InterPro" id="IPR036508">
    <property type="entry name" value="Chitin-bd_dom_sf"/>
</dbReference>
<feature type="domain" description="Chitin-binding type-2" evidence="3">
    <location>
        <begin position="307"/>
        <end position="363"/>
    </location>
</feature>
<dbReference type="OrthoDB" id="6020543at2759"/>
<evidence type="ECO:0000256" key="2">
    <source>
        <dbReference type="SAM" id="Phobius"/>
    </source>
</evidence>
<dbReference type="Pfam" id="PF01607">
    <property type="entry name" value="CBM_14"/>
    <property type="match status" value="1"/>
</dbReference>
<dbReference type="Proteomes" id="UP001149813">
    <property type="component" value="Unassembled WGS sequence"/>
</dbReference>
<dbReference type="GO" id="GO:0005576">
    <property type="term" value="C:extracellular region"/>
    <property type="evidence" value="ECO:0007669"/>
    <property type="project" value="InterPro"/>
</dbReference>
<feature type="transmembrane region" description="Helical" evidence="2">
    <location>
        <begin position="35"/>
        <end position="55"/>
    </location>
</feature>
<keyword evidence="2" id="KW-0472">Membrane</keyword>
<keyword evidence="5" id="KW-1185">Reference proteome</keyword>
<name>A0A9W7XZZ3_9FUNG</name>
<evidence type="ECO:0000256" key="1">
    <source>
        <dbReference type="SAM" id="MobiDB-lite"/>
    </source>
</evidence>
<dbReference type="SUPFAM" id="SSF57625">
    <property type="entry name" value="Invertebrate chitin-binding proteins"/>
    <property type="match status" value="1"/>
</dbReference>
<comment type="caution">
    <text evidence="4">The sequence shown here is derived from an EMBL/GenBank/DDBJ whole genome shotgun (WGS) entry which is preliminary data.</text>
</comment>
<dbReference type="AlphaFoldDB" id="A0A9W7XZZ3"/>
<dbReference type="Gene3D" id="2.170.140.10">
    <property type="entry name" value="Chitin binding domain"/>
    <property type="match status" value="1"/>
</dbReference>
<gene>
    <name evidence="4" type="ORF">LPJ53_003779</name>
</gene>
<evidence type="ECO:0000313" key="4">
    <source>
        <dbReference type="EMBL" id="KAJ1721743.1"/>
    </source>
</evidence>
<accession>A0A9W7XZZ3</accession>
<dbReference type="InterPro" id="IPR002557">
    <property type="entry name" value="Chitin-bd_dom"/>
</dbReference>
<protein>
    <recommendedName>
        <fullName evidence="3">Chitin-binding type-2 domain-containing protein</fullName>
    </recommendedName>
</protein>